<dbReference type="EMBL" id="JACHET010000001">
    <property type="protein sequence ID" value="MBB6185567.1"/>
    <property type="molecule type" value="Genomic_DNA"/>
</dbReference>
<keyword evidence="2" id="KW-1003">Cell membrane</keyword>
<organism evidence="9 11">
    <name type="scientific">Oleiagrimonas soli</name>
    <dbReference type="NCBI Taxonomy" id="1543381"/>
    <lineage>
        <taxon>Bacteria</taxon>
        <taxon>Pseudomonadati</taxon>
        <taxon>Pseudomonadota</taxon>
        <taxon>Gammaproteobacteria</taxon>
        <taxon>Lysobacterales</taxon>
        <taxon>Rhodanobacteraceae</taxon>
        <taxon>Oleiagrimonas</taxon>
    </lineage>
</organism>
<evidence type="ECO:0000313" key="11">
    <source>
        <dbReference type="Proteomes" id="UP000029708"/>
    </source>
</evidence>
<feature type="transmembrane region" description="Helical" evidence="8">
    <location>
        <begin position="397"/>
        <end position="416"/>
    </location>
</feature>
<dbReference type="GO" id="GO:0005886">
    <property type="term" value="C:plasma membrane"/>
    <property type="evidence" value="ECO:0007669"/>
    <property type="project" value="UniProtKB-SubCell"/>
</dbReference>
<evidence type="ECO:0000256" key="4">
    <source>
        <dbReference type="ARBA" id="ARBA00022679"/>
    </source>
</evidence>
<dbReference type="PANTHER" id="PTHR33908">
    <property type="entry name" value="MANNOSYLTRANSFERASE YKCB-RELATED"/>
    <property type="match status" value="1"/>
</dbReference>
<dbReference type="InterPro" id="IPR050297">
    <property type="entry name" value="LipidA_mod_glycosyltrf_83"/>
</dbReference>
<evidence type="ECO:0000256" key="7">
    <source>
        <dbReference type="ARBA" id="ARBA00023136"/>
    </source>
</evidence>
<feature type="transmembrane region" description="Helical" evidence="8">
    <location>
        <begin position="428"/>
        <end position="445"/>
    </location>
</feature>
<feature type="transmembrane region" description="Helical" evidence="8">
    <location>
        <begin position="98"/>
        <end position="121"/>
    </location>
</feature>
<dbReference type="EMBL" id="JROI01000013">
    <property type="protein sequence ID" value="KGI77244.1"/>
    <property type="molecule type" value="Genomic_DNA"/>
</dbReference>
<evidence type="ECO:0000256" key="5">
    <source>
        <dbReference type="ARBA" id="ARBA00022692"/>
    </source>
</evidence>
<proteinExistence type="predicted"/>
<reference evidence="9 11" key="1">
    <citation type="submission" date="2014-09" db="EMBL/GenBank/DDBJ databases">
        <title>Xanthomonadaceae 3.5X direct submission.</title>
        <authorList>
            <person name="Fang T."/>
            <person name="Wang H."/>
        </authorList>
    </citation>
    <scope>NUCLEOTIDE SEQUENCE [LARGE SCALE GENOMIC DNA]</scope>
    <source>
        <strain evidence="9 11">3.5X</strain>
    </source>
</reference>
<sequence length="463" mass="51967">MEKLFSAGGRVWGWRLSLVGVALLAFIVRWYYVGAAVVDHPVRGDAVQYYTYAWNLVHHGVFSKVMPGGAAVVPDDYRDPGYPLFLALWMKWLGGGSIWYAVVLMVQAMLGALTVLFAMLLGRHWLPKPWIVSAGVMMAMWPHSVTIPDFLLTETLFGFFCTLALLVCVRAWKMRSAGWMVLAGLIFGAASLTNAVLLPFGLLVALVLAWRSYAPRRLWAILALATLLLPGLWFVRNATIPTQKTTASSTDRALQNLVQGSWPAYHAAYRASYDGDVHAKKIMASIDGEYELLRSVPKKGLTAIVGRLEEHPWRYLAWYVFEKPRLLWGWSIRVGQGDVYVYPTLHSPFETQPVWHAWKLFCKGLNPLLALAALAGLLVVFAREWKRQSDSSDTENLPALAIAVLLAYVTVVYVMLQAEPRYSIPFRALEVLVAWSALHVLVQWVRAHRYLSWKRGIPDGEGV</sequence>
<dbReference type="GO" id="GO:0016763">
    <property type="term" value="F:pentosyltransferase activity"/>
    <property type="evidence" value="ECO:0007669"/>
    <property type="project" value="TreeGrafter"/>
</dbReference>
<dbReference type="Proteomes" id="UP000029708">
    <property type="component" value="Unassembled WGS sequence"/>
</dbReference>
<dbReference type="HOGENOM" id="CLU_611025_0_0_6"/>
<accession>A0A099CTX3</accession>
<evidence type="ECO:0000256" key="3">
    <source>
        <dbReference type="ARBA" id="ARBA00022676"/>
    </source>
</evidence>
<dbReference type="STRING" id="1543381.LF63_0111670"/>
<feature type="transmembrane region" description="Helical" evidence="8">
    <location>
        <begin position="368"/>
        <end position="385"/>
    </location>
</feature>
<dbReference type="AlphaFoldDB" id="A0A099CTX3"/>
<evidence type="ECO:0000313" key="9">
    <source>
        <dbReference type="EMBL" id="KGI77244.1"/>
    </source>
</evidence>
<dbReference type="RefSeq" id="WP_043102014.1">
    <property type="nucleotide sequence ID" value="NZ_JACHET010000001.1"/>
</dbReference>
<comment type="subcellular location">
    <subcellularLocation>
        <location evidence="1">Cell membrane</location>
        <topology evidence="1">Multi-pass membrane protein</topology>
    </subcellularLocation>
</comment>
<dbReference type="PANTHER" id="PTHR33908:SF11">
    <property type="entry name" value="MEMBRANE PROTEIN"/>
    <property type="match status" value="1"/>
</dbReference>
<dbReference type="GO" id="GO:0009103">
    <property type="term" value="P:lipopolysaccharide biosynthetic process"/>
    <property type="evidence" value="ECO:0007669"/>
    <property type="project" value="UniProtKB-ARBA"/>
</dbReference>
<feature type="transmembrane region" description="Helical" evidence="8">
    <location>
        <begin position="12"/>
        <end position="32"/>
    </location>
</feature>
<evidence type="ECO:0000313" key="10">
    <source>
        <dbReference type="EMBL" id="MBB6185567.1"/>
    </source>
</evidence>
<comment type="caution">
    <text evidence="9">The sequence shown here is derived from an EMBL/GenBank/DDBJ whole genome shotgun (WGS) entry which is preliminary data.</text>
</comment>
<protein>
    <submittedName>
        <fullName evidence="10">4-amino-4-deoxy-L-arabinose transferase-like glycosyltransferase</fullName>
    </submittedName>
</protein>
<feature type="transmembrane region" description="Helical" evidence="8">
    <location>
        <begin position="216"/>
        <end position="235"/>
    </location>
</feature>
<name>A0A099CTX3_9GAMM</name>
<keyword evidence="7 8" id="KW-0472">Membrane</keyword>
<gene>
    <name evidence="10" type="ORF">HNQ86_002912</name>
    <name evidence="9" type="ORF">LF63_0111670</name>
</gene>
<evidence type="ECO:0000256" key="1">
    <source>
        <dbReference type="ARBA" id="ARBA00004651"/>
    </source>
</evidence>
<keyword evidence="5 8" id="KW-0812">Transmembrane</keyword>
<keyword evidence="6 8" id="KW-1133">Transmembrane helix</keyword>
<feature type="transmembrane region" description="Helical" evidence="8">
    <location>
        <begin position="150"/>
        <end position="169"/>
    </location>
</feature>
<dbReference type="Proteomes" id="UP000560000">
    <property type="component" value="Unassembled WGS sequence"/>
</dbReference>
<evidence type="ECO:0000256" key="2">
    <source>
        <dbReference type="ARBA" id="ARBA00022475"/>
    </source>
</evidence>
<evidence type="ECO:0000256" key="6">
    <source>
        <dbReference type="ARBA" id="ARBA00022989"/>
    </source>
</evidence>
<reference evidence="10 12" key="2">
    <citation type="submission" date="2020-08" db="EMBL/GenBank/DDBJ databases">
        <title>Genomic Encyclopedia of Type Strains, Phase IV (KMG-IV): sequencing the most valuable type-strain genomes for metagenomic binning, comparative biology and taxonomic classification.</title>
        <authorList>
            <person name="Goeker M."/>
        </authorList>
    </citation>
    <scope>NUCLEOTIDE SEQUENCE [LARGE SCALE GENOMIC DNA]</scope>
    <source>
        <strain evidence="10 12">DSM 107085</strain>
    </source>
</reference>
<keyword evidence="3" id="KW-0328">Glycosyltransferase</keyword>
<feature type="transmembrane region" description="Helical" evidence="8">
    <location>
        <begin position="181"/>
        <end position="210"/>
    </location>
</feature>
<keyword evidence="4 10" id="KW-0808">Transferase</keyword>
<keyword evidence="11" id="KW-1185">Reference proteome</keyword>
<dbReference type="OrthoDB" id="5724033at2"/>
<evidence type="ECO:0000313" key="12">
    <source>
        <dbReference type="Proteomes" id="UP000560000"/>
    </source>
</evidence>
<evidence type="ECO:0000256" key="8">
    <source>
        <dbReference type="SAM" id="Phobius"/>
    </source>
</evidence>